<dbReference type="Pfam" id="PF01546">
    <property type="entry name" value="Peptidase_M20"/>
    <property type="match status" value="1"/>
</dbReference>
<organism evidence="2">
    <name type="scientific">marine sediment metagenome</name>
    <dbReference type="NCBI Taxonomy" id="412755"/>
    <lineage>
        <taxon>unclassified sequences</taxon>
        <taxon>metagenomes</taxon>
        <taxon>ecological metagenomes</taxon>
    </lineage>
</organism>
<protein>
    <recommendedName>
        <fullName evidence="3">Peptidase M20 dimerisation domain-containing protein</fullName>
    </recommendedName>
</protein>
<reference evidence="2" key="1">
    <citation type="journal article" date="2014" name="Front. Microbiol.">
        <title>High frequency of phylogenetically diverse reductive dehalogenase-homologous genes in deep subseafloor sedimentary metagenomes.</title>
        <authorList>
            <person name="Kawai M."/>
            <person name="Futagami T."/>
            <person name="Toyoda A."/>
            <person name="Takaki Y."/>
            <person name="Nishi S."/>
            <person name="Hori S."/>
            <person name="Arai W."/>
            <person name="Tsubouchi T."/>
            <person name="Morono Y."/>
            <person name="Uchiyama I."/>
            <person name="Ito T."/>
            <person name="Fujiyama A."/>
            <person name="Inagaki F."/>
            <person name="Takami H."/>
        </authorList>
    </citation>
    <scope>NUCLEOTIDE SEQUENCE</scope>
    <source>
        <strain evidence="2">Expedition CK06-06</strain>
    </source>
</reference>
<dbReference type="SUPFAM" id="SSF53187">
    <property type="entry name" value="Zn-dependent exopeptidases"/>
    <property type="match status" value="1"/>
</dbReference>
<dbReference type="AlphaFoldDB" id="X1CA96"/>
<dbReference type="InterPro" id="IPR010158">
    <property type="entry name" value="Amidase_Cbmase"/>
</dbReference>
<evidence type="ECO:0000256" key="1">
    <source>
        <dbReference type="ARBA" id="ARBA00022801"/>
    </source>
</evidence>
<dbReference type="SUPFAM" id="SSF55031">
    <property type="entry name" value="Bacterial exopeptidase dimerisation domain"/>
    <property type="match status" value="1"/>
</dbReference>
<dbReference type="NCBIfam" id="TIGR01879">
    <property type="entry name" value="hydantase"/>
    <property type="match status" value="1"/>
</dbReference>
<proteinExistence type="predicted"/>
<dbReference type="GO" id="GO:0016813">
    <property type="term" value="F:hydrolase activity, acting on carbon-nitrogen (but not peptide) bonds, in linear amidines"/>
    <property type="evidence" value="ECO:0007669"/>
    <property type="project" value="InterPro"/>
</dbReference>
<comment type="caution">
    <text evidence="2">The sequence shown here is derived from an EMBL/GenBank/DDBJ whole genome shotgun (WGS) entry which is preliminary data.</text>
</comment>
<feature type="non-terminal residue" evidence="2">
    <location>
        <position position="292"/>
    </location>
</feature>
<dbReference type="InterPro" id="IPR036264">
    <property type="entry name" value="Bact_exopeptidase_dim_dom"/>
</dbReference>
<keyword evidence="1" id="KW-0378">Hydrolase</keyword>
<dbReference type="PANTHER" id="PTHR32494">
    <property type="entry name" value="ALLANTOATE DEIMINASE-RELATED"/>
    <property type="match status" value="1"/>
</dbReference>
<evidence type="ECO:0000313" key="2">
    <source>
        <dbReference type="EMBL" id="GAH05041.1"/>
    </source>
</evidence>
<gene>
    <name evidence="2" type="ORF">S01H4_38288</name>
</gene>
<feature type="non-terminal residue" evidence="2">
    <location>
        <position position="1"/>
    </location>
</feature>
<sequence>KRWKEDLIRLGEMGRKNFQRVESQQQLDNDKGLYRIEGTPACTKSKKYVIERMKEIGLKVQIDRVGNIFARKDGTKTDKGSVMSGSHLDSVLNGGMFDGVLGVVSALEAVRRINDEGFENERPIEISVFMGEEGSAFKKVLLGSLVLVGKLDLAEALAMKDDNGISLKEALDTYGLRGDFEMNLNDVEYFIETHVEQGPLLDQEKISIGVVENITGMLWIHAFLAGEENHAGTTPMFTRRDPLIAAAEIVLLANKLAKKMAKRSGGNTVATVGQMVVDPGAPNIIPGRVRMG</sequence>
<accession>X1CA96</accession>
<dbReference type="Gene3D" id="3.40.630.10">
    <property type="entry name" value="Zn peptidases"/>
    <property type="match status" value="1"/>
</dbReference>
<name>X1CA96_9ZZZZ</name>
<dbReference type="EMBL" id="BART01020641">
    <property type="protein sequence ID" value="GAH05041.1"/>
    <property type="molecule type" value="Genomic_DNA"/>
</dbReference>
<dbReference type="InterPro" id="IPR002933">
    <property type="entry name" value="Peptidase_M20"/>
</dbReference>
<evidence type="ECO:0008006" key="3">
    <source>
        <dbReference type="Google" id="ProtNLM"/>
    </source>
</evidence>
<dbReference type="PANTHER" id="PTHR32494:SF5">
    <property type="entry name" value="ALLANTOATE AMIDOHYDROLASE"/>
    <property type="match status" value="1"/>
</dbReference>